<dbReference type="Gene3D" id="3.40.50.720">
    <property type="entry name" value="NAD(P)-binding Rossmann-like Domain"/>
    <property type="match status" value="1"/>
</dbReference>
<dbReference type="STRING" id="34475.A0A4Y9Z114"/>
<comment type="function">
    <text evidence="13">Catalyzes the conversion of L-aspartate-beta-semialdehyde (L-Asa) to L-homoserine (L-Hse), the third step in the biosynthesis of amino acids that derive from aspartate (the aspartate family of amino acids), including methioinine and threonine, the latter of which is a precursor to isoleucine; production of homoserine leads to a branch-point in the pathway as it can either be O-phosphorylated for processing to threonine, or O-acylated for processing to methionine.</text>
</comment>
<evidence type="ECO:0000313" key="19">
    <source>
        <dbReference type="EMBL" id="TFY67543.1"/>
    </source>
</evidence>
<evidence type="ECO:0000256" key="15">
    <source>
        <dbReference type="PIRSR" id="PIRSR036497-1"/>
    </source>
</evidence>
<proteinExistence type="inferred from homology"/>
<feature type="domain" description="Homoserine dehydrogenase catalytic" evidence="17">
    <location>
        <begin position="236"/>
        <end position="387"/>
    </location>
</feature>
<dbReference type="Gene3D" id="3.30.360.10">
    <property type="entry name" value="Dihydrodipicolinate Reductase, domain 2"/>
    <property type="match status" value="1"/>
</dbReference>
<evidence type="ECO:0000256" key="13">
    <source>
        <dbReference type="ARBA" id="ARBA00059589"/>
    </source>
</evidence>
<dbReference type="EC" id="1.1.1.3" evidence="5 14"/>
<accession>A0A4Y9Z114</accession>
<feature type="binding site" evidence="16">
    <location>
        <position position="126"/>
    </location>
    <ligand>
        <name>NADPH</name>
        <dbReference type="ChEBI" id="CHEBI:57783"/>
    </ligand>
</feature>
<evidence type="ECO:0000313" key="20">
    <source>
        <dbReference type="Proteomes" id="UP000298390"/>
    </source>
</evidence>
<dbReference type="Pfam" id="PF00742">
    <property type="entry name" value="Homoserine_dh"/>
    <property type="match status" value="2"/>
</dbReference>
<keyword evidence="10 14" id="KW-0560">Oxidoreductase</keyword>
<evidence type="ECO:0000256" key="6">
    <source>
        <dbReference type="ARBA" id="ARBA00013376"/>
    </source>
</evidence>
<feature type="binding site" evidence="16">
    <location>
        <position position="102"/>
    </location>
    <ligand>
        <name>NADPH</name>
        <dbReference type="ChEBI" id="CHEBI:57783"/>
    </ligand>
</feature>
<feature type="binding site" evidence="16">
    <location>
        <position position="236"/>
    </location>
    <ligand>
        <name>L-homoserine</name>
        <dbReference type="ChEBI" id="CHEBI:57476"/>
    </ligand>
</feature>
<dbReference type="GO" id="GO:0004412">
    <property type="term" value="F:homoserine dehydrogenase activity"/>
    <property type="evidence" value="ECO:0007669"/>
    <property type="project" value="UniProtKB-EC"/>
</dbReference>
<feature type="active site" description="Proton donor" evidence="15">
    <location>
        <position position="251"/>
    </location>
</feature>
<dbReference type="PANTHER" id="PTHR43070">
    <property type="match status" value="1"/>
</dbReference>
<dbReference type="UniPathway" id="UPA00050">
    <property type="reaction ID" value="UER00063"/>
</dbReference>
<feature type="domain" description="Homoserine dehydrogenase catalytic" evidence="17">
    <location>
        <begin position="161"/>
        <end position="217"/>
    </location>
</feature>
<evidence type="ECO:0000256" key="8">
    <source>
        <dbReference type="ARBA" id="ARBA00022697"/>
    </source>
</evidence>
<dbReference type="InterPro" id="IPR005106">
    <property type="entry name" value="Asp/hSer_DH_NAD-bd"/>
</dbReference>
<feature type="domain" description="Aspartate/homoserine dehydrogenase NAD-binding" evidence="18">
    <location>
        <begin position="20"/>
        <end position="151"/>
    </location>
</feature>
<gene>
    <name evidence="19" type="ORF">EVJ58_g1567</name>
</gene>
<evidence type="ECO:0000259" key="17">
    <source>
        <dbReference type="Pfam" id="PF00742"/>
    </source>
</evidence>
<evidence type="ECO:0000259" key="18">
    <source>
        <dbReference type="Pfam" id="PF03447"/>
    </source>
</evidence>
<comment type="pathway">
    <text evidence="2">Amino-acid biosynthesis; L-threonine biosynthesis; L-threonine from L-aspartate: step 3/5.</text>
</comment>
<evidence type="ECO:0000256" key="11">
    <source>
        <dbReference type="ARBA" id="ARBA00023167"/>
    </source>
</evidence>
<sequence>MSVQAIVSSGPKVMRVAVVGVGLVGSEFINQLLNFPTPNPFRIVTLTSSKTTLHAPDGLNITPDSWKQSLAQASLRPDFPFLLRELAALVKPGEPVVLVDNTSSNAVAALYPQFLRSGVHVITPNKKAFSAELSLYESIVSASLASGAKFLNEATVGAGLPIISTLKDLVATGDQVLKIEGVFSGTMSYIFNEFSTGQEGGPSFSSVVKVAREKGYTVSSGCTERQNEIAERLDKEPHPADDLNGADVARKLTILSRCIPTLRSSLPEGYQSVSTKSLVPQELEGIDTGDEFIARLPEFDDHFNKMRADAAKENQVLRFAGVIDVASGTIKADLEKYPVTHPFATALGGSDNIVMFYTARYGARPLVVQGAGAGAAVTAMGVMSDLLKLV</sequence>
<comment type="similarity">
    <text evidence="4 14">Belongs to the homoserine dehydrogenase family.</text>
</comment>
<name>A0A4Y9Z114_9APHY</name>
<keyword evidence="7 14" id="KW-0028">Amino-acid biosynthesis</keyword>
<comment type="pathway">
    <text evidence="3">Amino-acid biosynthesis; L-methionine biosynthesis via de novo pathway; L-homoserine from L-aspartate: step 3/3.</text>
</comment>
<dbReference type="SUPFAM" id="SSF55347">
    <property type="entry name" value="Glyceraldehyde-3-phosphate dehydrogenase-like, C-terminal domain"/>
    <property type="match status" value="1"/>
</dbReference>
<evidence type="ECO:0000256" key="2">
    <source>
        <dbReference type="ARBA" id="ARBA00005056"/>
    </source>
</evidence>
<dbReference type="PIRSF" id="PIRSF036497">
    <property type="entry name" value="HDH_short"/>
    <property type="match status" value="1"/>
</dbReference>
<reference evidence="19 20" key="1">
    <citation type="submission" date="2019-01" db="EMBL/GenBank/DDBJ databases">
        <title>Genome sequencing of the rare red list fungi Fomitopsis rosea.</title>
        <authorList>
            <person name="Buettner E."/>
            <person name="Kellner H."/>
        </authorList>
    </citation>
    <scope>NUCLEOTIDE SEQUENCE [LARGE SCALE GENOMIC DNA]</scope>
    <source>
        <strain evidence="19 20">DSM 105464</strain>
    </source>
</reference>
<dbReference type="GO" id="GO:0009090">
    <property type="term" value="P:homoserine biosynthetic process"/>
    <property type="evidence" value="ECO:0007669"/>
    <property type="project" value="TreeGrafter"/>
</dbReference>
<keyword evidence="9 14" id="KW-0521">NADP</keyword>
<comment type="cofactor">
    <cofactor evidence="1">
        <name>a metal cation</name>
        <dbReference type="ChEBI" id="CHEBI:25213"/>
    </cofactor>
</comment>
<protein>
    <recommendedName>
        <fullName evidence="6 14">Homoserine dehydrogenase</fullName>
        <shortName evidence="14">HDH</shortName>
        <ecNumber evidence="5 14">1.1.1.3</ecNumber>
    </recommendedName>
</protein>
<keyword evidence="11 14" id="KW-0486">Methionine biosynthesis</keyword>
<keyword evidence="8 14" id="KW-0791">Threonine biosynthesis</keyword>
<dbReference type="InterPro" id="IPR001342">
    <property type="entry name" value="HDH_cat"/>
</dbReference>
<dbReference type="UniPathway" id="UPA00051">
    <property type="reaction ID" value="UER00465"/>
</dbReference>
<evidence type="ECO:0000256" key="7">
    <source>
        <dbReference type="ARBA" id="ARBA00022605"/>
    </source>
</evidence>
<dbReference type="InterPro" id="IPR036291">
    <property type="entry name" value="NAD(P)-bd_dom_sf"/>
</dbReference>
<dbReference type="EMBL" id="SEKV01000051">
    <property type="protein sequence ID" value="TFY67543.1"/>
    <property type="molecule type" value="Genomic_DNA"/>
</dbReference>
<dbReference type="InterPro" id="IPR022697">
    <property type="entry name" value="HDH_short"/>
</dbReference>
<dbReference type="SUPFAM" id="SSF51735">
    <property type="entry name" value="NAD(P)-binding Rossmann-fold domains"/>
    <property type="match status" value="1"/>
</dbReference>
<evidence type="ECO:0000256" key="1">
    <source>
        <dbReference type="ARBA" id="ARBA00001920"/>
    </source>
</evidence>
<evidence type="ECO:0000256" key="9">
    <source>
        <dbReference type="ARBA" id="ARBA00022857"/>
    </source>
</evidence>
<dbReference type="GO" id="GO:0009088">
    <property type="term" value="P:threonine biosynthetic process"/>
    <property type="evidence" value="ECO:0007669"/>
    <property type="project" value="UniProtKB-UniPathway"/>
</dbReference>
<evidence type="ECO:0000256" key="3">
    <source>
        <dbReference type="ARBA" id="ARBA00005062"/>
    </source>
</evidence>
<evidence type="ECO:0000256" key="10">
    <source>
        <dbReference type="ARBA" id="ARBA00023002"/>
    </source>
</evidence>
<dbReference type="Proteomes" id="UP000298390">
    <property type="component" value="Unassembled WGS sequence"/>
</dbReference>
<comment type="catalytic activity">
    <reaction evidence="12">
        <text>L-homoserine + NADP(+) = L-aspartate 4-semialdehyde + NADPH + H(+)</text>
        <dbReference type="Rhea" id="RHEA:15761"/>
        <dbReference type="ChEBI" id="CHEBI:15378"/>
        <dbReference type="ChEBI" id="CHEBI:57476"/>
        <dbReference type="ChEBI" id="CHEBI:57783"/>
        <dbReference type="ChEBI" id="CHEBI:58349"/>
        <dbReference type="ChEBI" id="CHEBI:537519"/>
        <dbReference type="EC" id="1.1.1.3"/>
    </reaction>
    <physiologicalReaction direction="right-to-left" evidence="12">
        <dbReference type="Rhea" id="RHEA:15763"/>
    </physiologicalReaction>
</comment>
<evidence type="ECO:0000256" key="16">
    <source>
        <dbReference type="PIRSR" id="PIRSR036497-2"/>
    </source>
</evidence>
<dbReference type="InterPro" id="IPR011147">
    <property type="entry name" value="Bifunc_Aspkin/hSer_DH"/>
</dbReference>
<dbReference type="Pfam" id="PF03447">
    <property type="entry name" value="NAD_binding_3"/>
    <property type="match status" value="1"/>
</dbReference>
<dbReference type="PANTHER" id="PTHR43070:SF5">
    <property type="entry name" value="HOMOSERINE DEHYDROGENASE"/>
    <property type="match status" value="1"/>
</dbReference>
<evidence type="ECO:0000256" key="5">
    <source>
        <dbReference type="ARBA" id="ARBA00013213"/>
    </source>
</evidence>
<dbReference type="AlphaFoldDB" id="A0A4Y9Z114"/>
<comment type="caution">
    <text evidence="19">The sequence shown here is derived from an EMBL/GenBank/DDBJ whole genome shotgun (WGS) entry which is preliminary data.</text>
</comment>
<evidence type="ECO:0000256" key="14">
    <source>
        <dbReference type="PIRNR" id="PIRNR036497"/>
    </source>
</evidence>
<evidence type="ECO:0000256" key="4">
    <source>
        <dbReference type="ARBA" id="ARBA00006753"/>
    </source>
</evidence>
<evidence type="ECO:0000256" key="12">
    <source>
        <dbReference type="ARBA" id="ARBA00048841"/>
    </source>
</evidence>
<organism evidence="19 20">
    <name type="scientific">Rhodofomes roseus</name>
    <dbReference type="NCBI Taxonomy" id="34475"/>
    <lineage>
        <taxon>Eukaryota</taxon>
        <taxon>Fungi</taxon>
        <taxon>Dikarya</taxon>
        <taxon>Basidiomycota</taxon>
        <taxon>Agaricomycotina</taxon>
        <taxon>Agaricomycetes</taxon>
        <taxon>Polyporales</taxon>
        <taxon>Rhodofomes</taxon>
    </lineage>
</organism>
<dbReference type="GO" id="GO:0050661">
    <property type="term" value="F:NADP binding"/>
    <property type="evidence" value="ECO:0007669"/>
    <property type="project" value="InterPro"/>
</dbReference>
<dbReference type="GO" id="GO:0009086">
    <property type="term" value="P:methionine biosynthetic process"/>
    <property type="evidence" value="ECO:0007669"/>
    <property type="project" value="UniProtKB-KW"/>
</dbReference>
<feature type="binding site" evidence="16">
    <location>
        <begin position="20"/>
        <end position="25"/>
    </location>
    <ligand>
        <name>NADP(+)</name>
        <dbReference type="ChEBI" id="CHEBI:58349"/>
    </ligand>
</feature>
<dbReference type="FunFam" id="3.30.360.10:FF:000006">
    <property type="entry name" value="Bifunctional aspartokinase/homoserine dehydrogenase"/>
    <property type="match status" value="1"/>
</dbReference>